<dbReference type="Gene3D" id="3.40.50.1240">
    <property type="entry name" value="Phosphoglycerate mutase-like"/>
    <property type="match status" value="1"/>
</dbReference>
<protein>
    <submittedName>
        <fullName evidence="3">Histidine phosphatase superfamily</fullName>
    </submittedName>
</protein>
<dbReference type="SUPFAM" id="SSF53254">
    <property type="entry name" value="Phosphoglycerate mutase-like"/>
    <property type="match status" value="1"/>
</dbReference>
<sequence>MFATVLVLALPFCAAESASSYAGSTVVDSYPPPGATNTAIDAYFPDASQVGYAGPTPTGAEPAAIVTAIPFSKVENIFPLSRPNSADGADSNFNVTRHWGNLSPMYSVESFGLPDASPIIPEGCGLNAVHLLMRHGARYPTSGSGPSQFASDIHAAAMKDGFSATDDLEFLATWTYKLGAEILTPFGRESLFSNGVAFRYRYGQLLNGFTDLPVFRTTSEDRMVDSALNFAAGFFDVRTYKTDYHQEIIIEENNFNNTLAPYDVCPNANSEDIGYFGGTQASKWADIYLKDARRRLQPMIQGLNLTISLLVDMQELCAYETVALGYSKFCELFTEEEWEGFEYYNATVDFVVNKDFWYSNGPGNPTAAAQGLGYVQELVSRLTHTPIDVWNSSTNSTLDSSNITFPLNQPIYVDASHDTVISCIVTALNFTSLAATGPLPTDHIPPHRSYISSQIAPFASQLVAQVISCPASEEPTHIRFLLNDGVVPLTGIHGCTEDSNGLCALPSFISGMHERIGQINYAHDCFANYTMPNPDNIIDGRYPSQKDDWIFGRIYLQVATFCRMLMMSGKR</sequence>
<evidence type="ECO:0000313" key="3">
    <source>
        <dbReference type="EMBL" id="KAG1794880.1"/>
    </source>
</evidence>
<dbReference type="Pfam" id="PF00328">
    <property type="entry name" value="His_Phos_2"/>
    <property type="match status" value="1"/>
</dbReference>
<proteinExistence type="predicted"/>
<feature type="signal peptide" evidence="2">
    <location>
        <begin position="1"/>
        <end position="15"/>
    </location>
</feature>
<dbReference type="Proteomes" id="UP000719766">
    <property type="component" value="Unassembled WGS sequence"/>
</dbReference>
<gene>
    <name evidence="3" type="ORF">HD556DRAFT_1291397</name>
</gene>
<dbReference type="CDD" id="cd07061">
    <property type="entry name" value="HP_HAP_like"/>
    <property type="match status" value="1"/>
</dbReference>
<dbReference type="PANTHER" id="PTHR20963">
    <property type="entry name" value="MULTIPLE INOSITOL POLYPHOSPHATE PHOSPHATASE-RELATED"/>
    <property type="match status" value="1"/>
</dbReference>
<dbReference type="GeneID" id="64593155"/>
<feature type="chain" id="PRO_5040138080" evidence="2">
    <location>
        <begin position="16"/>
        <end position="571"/>
    </location>
</feature>
<keyword evidence="4" id="KW-1185">Reference proteome</keyword>
<dbReference type="AlphaFoldDB" id="A0A9P7ARE1"/>
<dbReference type="OrthoDB" id="6509975at2759"/>
<dbReference type="InterPro" id="IPR029033">
    <property type="entry name" value="His_PPase_superfam"/>
</dbReference>
<accession>A0A9P7ARE1</accession>
<dbReference type="GO" id="GO:0003993">
    <property type="term" value="F:acid phosphatase activity"/>
    <property type="evidence" value="ECO:0007669"/>
    <property type="project" value="TreeGrafter"/>
</dbReference>
<organism evidence="3 4">
    <name type="scientific">Suillus plorans</name>
    <dbReference type="NCBI Taxonomy" id="116603"/>
    <lineage>
        <taxon>Eukaryota</taxon>
        <taxon>Fungi</taxon>
        <taxon>Dikarya</taxon>
        <taxon>Basidiomycota</taxon>
        <taxon>Agaricomycotina</taxon>
        <taxon>Agaricomycetes</taxon>
        <taxon>Agaricomycetidae</taxon>
        <taxon>Boletales</taxon>
        <taxon>Suillineae</taxon>
        <taxon>Suillaceae</taxon>
        <taxon>Suillus</taxon>
    </lineage>
</organism>
<dbReference type="PANTHER" id="PTHR20963:SF42">
    <property type="entry name" value="PHOSPHOGLYCERATE MUTASE-LIKE PROTEIN"/>
    <property type="match status" value="1"/>
</dbReference>
<evidence type="ECO:0000256" key="1">
    <source>
        <dbReference type="ARBA" id="ARBA00022801"/>
    </source>
</evidence>
<dbReference type="PROSITE" id="PS00616">
    <property type="entry name" value="HIS_ACID_PHOSPHAT_1"/>
    <property type="match status" value="1"/>
</dbReference>
<dbReference type="InterPro" id="IPR000560">
    <property type="entry name" value="His_Pase_clade-2"/>
</dbReference>
<reference evidence="3" key="1">
    <citation type="journal article" date="2020" name="New Phytol.">
        <title>Comparative genomics reveals dynamic genome evolution in host specialist ectomycorrhizal fungi.</title>
        <authorList>
            <person name="Lofgren L.A."/>
            <person name="Nguyen N.H."/>
            <person name="Vilgalys R."/>
            <person name="Ruytinx J."/>
            <person name="Liao H.L."/>
            <person name="Branco S."/>
            <person name="Kuo A."/>
            <person name="LaButti K."/>
            <person name="Lipzen A."/>
            <person name="Andreopoulos W."/>
            <person name="Pangilinan J."/>
            <person name="Riley R."/>
            <person name="Hundley H."/>
            <person name="Na H."/>
            <person name="Barry K."/>
            <person name="Grigoriev I.V."/>
            <person name="Stajich J.E."/>
            <person name="Kennedy P.G."/>
        </authorList>
    </citation>
    <scope>NUCLEOTIDE SEQUENCE</scope>
    <source>
        <strain evidence="3">S12</strain>
    </source>
</reference>
<dbReference type="InterPro" id="IPR033379">
    <property type="entry name" value="Acid_Pase_AS"/>
</dbReference>
<keyword evidence="2" id="KW-0732">Signal</keyword>
<name>A0A9P7ARE1_9AGAM</name>
<evidence type="ECO:0000256" key="2">
    <source>
        <dbReference type="SAM" id="SignalP"/>
    </source>
</evidence>
<comment type="caution">
    <text evidence="3">The sequence shown here is derived from an EMBL/GenBank/DDBJ whole genome shotgun (WGS) entry which is preliminary data.</text>
</comment>
<keyword evidence="1" id="KW-0378">Hydrolase</keyword>
<dbReference type="RefSeq" id="XP_041160919.1">
    <property type="nucleotide sequence ID" value="XM_041299391.1"/>
</dbReference>
<dbReference type="EMBL" id="JABBWE010000024">
    <property type="protein sequence ID" value="KAG1794880.1"/>
    <property type="molecule type" value="Genomic_DNA"/>
</dbReference>
<evidence type="ECO:0000313" key="4">
    <source>
        <dbReference type="Proteomes" id="UP000719766"/>
    </source>
</evidence>